<dbReference type="AlphaFoldDB" id="A0AA91EH56"/>
<dbReference type="EMBL" id="LXEX01000012">
    <property type="protein sequence ID" value="OAT60493.1"/>
    <property type="molecule type" value="Genomic_DNA"/>
</dbReference>
<name>A0AA91EH56_9GAMM</name>
<comment type="caution">
    <text evidence="3">The sequence shown here is derived from an EMBL/GenBank/DDBJ whole genome shotgun (WGS) entry which is preliminary data.</text>
</comment>
<organism evidence="3 4">
    <name type="scientific">Obesumbacterium proteus ATCC 12841</name>
    <dbReference type="NCBI Taxonomy" id="1354268"/>
    <lineage>
        <taxon>Bacteria</taxon>
        <taxon>Pseudomonadati</taxon>
        <taxon>Pseudomonadota</taxon>
        <taxon>Gammaproteobacteria</taxon>
        <taxon>Enterobacterales</taxon>
        <taxon>Hafniaceae</taxon>
        <taxon>Obesumbacterium</taxon>
    </lineage>
</organism>
<feature type="chain" id="PRO_5041651956" evidence="2">
    <location>
        <begin position="24"/>
        <end position="71"/>
    </location>
</feature>
<keyword evidence="2" id="KW-0732">Signal</keyword>
<feature type="signal peptide" evidence="2">
    <location>
        <begin position="1"/>
        <end position="23"/>
    </location>
</feature>
<sequence length="71" mass="7234">MKLNKIAGVIGSGMLLLSASSYAQQASEESSGDKKGSAVFSPLNVSAGKITSEQEALEKQGPSAHATPIKT</sequence>
<protein>
    <submittedName>
        <fullName evidence="3">TonB-dependent hemin receptor</fullName>
    </submittedName>
</protein>
<feature type="region of interest" description="Disordered" evidence="1">
    <location>
        <begin position="51"/>
        <end position="71"/>
    </location>
</feature>
<accession>A0AA91EH56</accession>
<proteinExistence type="predicted"/>
<evidence type="ECO:0000313" key="4">
    <source>
        <dbReference type="Proteomes" id="UP000078431"/>
    </source>
</evidence>
<reference evidence="3 4" key="1">
    <citation type="submission" date="2016-04" db="EMBL/GenBank/DDBJ databases">
        <title>ATOL: Assembling a taxonomically balanced genome-scale reconstruction of the evolutionary history of the Enterobacteriaceae.</title>
        <authorList>
            <person name="Plunkett G.III."/>
            <person name="Neeno-Eckwall E.C."/>
            <person name="Glasner J.D."/>
            <person name="Perna N.T."/>
        </authorList>
    </citation>
    <scope>NUCLEOTIDE SEQUENCE [LARGE SCALE GENOMIC DNA]</scope>
    <source>
        <strain evidence="3 4">ATCC 12841</strain>
    </source>
</reference>
<keyword evidence="4" id="KW-1185">Reference proteome</keyword>
<gene>
    <name evidence="3" type="ORF">M993_00534</name>
</gene>
<evidence type="ECO:0000256" key="1">
    <source>
        <dbReference type="SAM" id="MobiDB-lite"/>
    </source>
</evidence>
<keyword evidence="3" id="KW-0675">Receptor</keyword>
<dbReference type="Proteomes" id="UP000078431">
    <property type="component" value="Unassembled WGS sequence"/>
</dbReference>
<evidence type="ECO:0000256" key="2">
    <source>
        <dbReference type="SAM" id="SignalP"/>
    </source>
</evidence>
<evidence type="ECO:0000313" key="3">
    <source>
        <dbReference type="EMBL" id="OAT60493.1"/>
    </source>
</evidence>